<feature type="transmembrane region" description="Helical" evidence="15">
    <location>
        <begin position="130"/>
        <end position="151"/>
    </location>
</feature>
<evidence type="ECO:0000313" key="18">
    <source>
        <dbReference type="Proteomes" id="UP000233417"/>
    </source>
</evidence>
<dbReference type="Pfam" id="PF13491">
    <property type="entry name" value="FtsK_4TM"/>
    <property type="match status" value="1"/>
</dbReference>
<dbReference type="GO" id="GO:0003677">
    <property type="term" value="F:DNA binding"/>
    <property type="evidence" value="ECO:0007669"/>
    <property type="project" value="UniProtKB-KW"/>
</dbReference>
<evidence type="ECO:0000256" key="11">
    <source>
        <dbReference type="ARBA" id="ARBA00023136"/>
    </source>
</evidence>
<evidence type="ECO:0000256" key="7">
    <source>
        <dbReference type="ARBA" id="ARBA00022829"/>
    </source>
</evidence>
<evidence type="ECO:0000256" key="14">
    <source>
        <dbReference type="SAM" id="MobiDB-lite"/>
    </source>
</evidence>
<keyword evidence="3" id="KW-1003">Cell membrane</keyword>
<feature type="compositionally biased region" description="Low complexity" evidence="14">
    <location>
        <begin position="232"/>
        <end position="241"/>
    </location>
</feature>
<dbReference type="GO" id="GO:0005886">
    <property type="term" value="C:plasma membrane"/>
    <property type="evidence" value="ECO:0007669"/>
    <property type="project" value="UniProtKB-SubCell"/>
</dbReference>
<dbReference type="Pfam" id="PF09397">
    <property type="entry name" value="FtsK_gamma"/>
    <property type="match status" value="1"/>
</dbReference>
<keyword evidence="5 15" id="KW-0812">Transmembrane</keyword>
<keyword evidence="4" id="KW-0132">Cell division</keyword>
<dbReference type="GO" id="GO:0007059">
    <property type="term" value="P:chromosome segregation"/>
    <property type="evidence" value="ECO:0007669"/>
    <property type="project" value="UniProtKB-KW"/>
</dbReference>
<dbReference type="Gene3D" id="1.10.10.10">
    <property type="entry name" value="Winged helix-like DNA-binding domain superfamily/Winged helix DNA-binding domain"/>
    <property type="match status" value="1"/>
</dbReference>
<comment type="similarity">
    <text evidence="2">Belongs to the FtsK/SpoIIIE/SftA family.</text>
</comment>
<dbReference type="SMART" id="SM00843">
    <property type="entry name" value="Ftsk_gamma"/>
    <property type="match status" value="1"/>
</dbReference>
<name>A0A2N2F2V3_9BACT</name>
<accession>A0A2N2F2V3</accession>
<feature type="transmembrane region" description="Helical" evidence="15">
    <location>
        <begin position="20"/>
        <end position="39"/>
    </location>
</feature>
<dbReference type="InterPro" id="IPR018541">
    <property type="entry name" value="Ftsk_gamma"/>
</dbReference>
<reference evidence="17 18" key="1">
    <citation type="journal article" date="2017" name="ISME J.">
        <title>Potential for microbial H2 and metal transformations associated with novel bacteria and archaea in deep terrestrial subsurface sediments.</title>
        <authorList>
            <person name="Hernsdorf A.W."/>
            <person name="Amano Y."/>
            <person name="Miyakawa K."/>
            <person name="Ise K."/>
            <person name="Suzuki Y."/>
            <person name="Anantharaman K."/>
            <person name="Probst A."/>
            <person name="Burstein D."/>
            <person name="Thomas B.C."/>
            <person name="Banfield J.F."/>
        </authorList>
    </citation>
    <scope>NUCLEOTIDE SEQUENCE [LARGE SCALE GENOMIC DNA]</scope>
    <source>
        <strain evidence="17">HGW-Dojkabacteria-1</strain>
    </source>
</reference>
<comment type="subcellular location">
    <subcellularLocation>
        <location evidence="1">Cell membrane</location>
        <topology evidence="1">Multi-pass membrane protein</topology>
    </subcellularLocation>
</comment>
<feature type="transmembrane region" description="Helical" evidence="15">
    <location>
        <begin position="51"/>
        <end position="71"/>
    </location>
</feature>
<comment type="caution">
    <text evidence="17">The sequence shown here is derived from an EMBL/GenBank/DDBJ whole genome shotgun (WGS) entry which is preliminary data.</text>
</comment>
<dbReference type="GO" id="GO:0051301">
    <property type="term" value="P:cell division"/>
    <property type="evidence" value="ECO:0007669"/>
    <property type="project" value="UniProtKB-KW"/>
</dbReference>
<keyword evidence="6 13" id="KW-0547">Nucleotide-binding</keyword>
<dbReference type="InterPro" id="IPR036388">
    <property type="entry name" value="WH-like_DNA-bd_sf"/>
</dbReference>
<evidence type="ECO:0000256" key="3">
    <source>
        <dbReference type="ARBA" id="ARBA00022475"/>
    </source>
</evidence>
<dbReference type="InterPro" id="IPR027417">
    <property type="entry name" value="P-loop_NTPase"/>
</dbReference>
<dbReference type="InterPro" id="IPR002543">
    <property type="entry name" value="FtsK_dom"/>
</dbReference>
<feature type="domain" description="FtsK" evidence="16">
    <location>
        <begin position="390"/>
        <end position="577"/>
    </location>
</feature>
<dbReference type="PANTHER" id="PTHR22683">
    <property type="entry name" value="SPORULATION PROTEIN RELATED"/>
    <property type="match status" value="1"/>
</dbReference>
<dbReference type="Proteomes" id="UP000233417">
    <property type="component" value="Unassembled WGS sequence"/>
</dbReference>
<dbReference type="InterPro" id="IPR041027">
    <property type="entry name" value="FtsK_alpha"/>
</dbReference>
<dbReference type="EMBL" id="PHAO01000001">
    <property type="protein sequence ID" value="PKN02487.1"/>
    <property type="molecule type" value="Genomic_DNA"/>
</dbReference>
<dbReference type="CDD" id="cd01127">
    <property type="entry name" value="TrwB_TraG_TraD_VirD4"/>
    <property type="match status" value="1"/>
</dbReference>
<evidence type="ECO:0000256" key="4">
    <source>
        <dbReference type="ARBA" id="ARBA00022618"/>
    </source>
</evidence>
<protein>
    <recommendedName>
        <fullName evidence="16">FtsK domain-containing protein</fullName>
    </recommendedName>
</protein>
<proteinExistence type="inferred from homology"/>
<dbReference type="Pfam" id="PF01580">
    <property type="entry name" value="FtsK_SpoIIIE"/>
    <property type="match status" value="1"/>
</dbReference>
<keyword evidence="9 15" id="KW-1133">Transmembrane helix</keyword>
<dbReference type="Gene3D" id="3.30.980.40">
    <property type="match status" value="1"/>
</dbReference>
<dbReference type="GO" id="GO:0005524">
    <property type="term" value="F:ATP binding"/>
    <property type="evidence" value="ECO:0007669"/>
    <property type="project" value="UniProtKB-UniRule"/>
</dbReference>
<evidence type="ECO:0000256" key="1">
    <source>
        <dbReference type="ARBA" id="ARBA00004651"/>
    </source>
</evidence>
<organism evidence="17 18">
    <name type="scientific">Candidatus Dojkabacteria bacterium HGW-Dojkabacteria-1</name>
    <dbReference type="NCBI Taxonomy" id="2013761"/>
    <lineage>
        <taxon>Bacteria</taxon>
        <taxon>Candidatus Dojkabacteria</taxon>
    </lineage>
</organism>
<evidence type="ECO:0000256" key="8">
    <source>
        <dbReference type="ARBA" id="ARBA00022840"/>
    </source>
</evidence>
<evidence type="ECO:0000256" key="2">
    <source>
        <dbReference type="ARBA" id="ARBA00006474"/>
    </source>
</evidence>
<evidence type="ECO:0000259" key="16">
    <source>
        <dbReference type="PROSITE" id="PS50901"/>
    </source>
</evidence>
<dbReference type="Gene3D" id="3.40.50.300">
    <property type="entry name" value="P-loop containing nucleotide triphosphate hydrolases"/>
    <property type="match status" value="1"/>
</dbReference>
<keyword evidence="10" id="KW-0238">DNA-binding</keyword>
<evidence type="ECO:0000256" key="13">
    <source>
        <dbReference type="PROSITE-ProRule" id="PRU00289"/>
    </source>
</evidence>
<feature type="binding site" evidence="13">
    <location>
        <begin position="407"/>
        <end position="414"/>
    </location>
    <ligand>
        <name>ATP</name>
        <dbReference type="ChEBI" id="CHEBI:30616"/>
    </ligand>
</feature>
<dbReference type="InterPro" id="IPR050206">
    <property type="entry name" value="FtsK/SpoIIIE/SftA"/>
</dbReference>
<dbReference type="Pfam" id="PF17854">
    <property type="entry name" value="FtsK_alpha"/>
    <property type="match status" value="1"/>
</dbReference>
<dbReference type="AlphaFoldDB" id="A0A2N2F2V3"/>
<dbReference type="PROSITE" id="PS50901">
    <property type="entry name" value="FTSK"/>
    <property type="match status" value="1"/>
</dbReference>
<gene>
    <name evidence="17" type="ORF">CVU76_00390</name>
</gene>
<keyword evidence="7" id="KW-0159">Chromosome partition</keyword>
<dbReference type="InterPro" id="IPR025199">
    <property type="entry name" value="FtsK_4TM"/>
</dbReference>
<evidence type="ECO:0000256" key="5">
    <source>
        <dbReference type="ARBA" id="ARBA00022692"/>
    </source>
</evidence>
<feature type="region of interest" description="Disordered" evidence="14">
    <location>
        <begin position="226"/>
        <end position="250"/>
    </location>
</feature>
<feature type="region of interest" description="Disordered" evidence="14">
    <location>
        <begin position="704"/>
        <end position="733"/>
    </location>
</feature>
<dbReference type="InterPro" id="IPR036390">
    <property type="entry name" value="WH_DNA-bd_sf"/>
</dbReference>
<dbReference type="SUPFAM" id="SSF52540">
    <property type="entry name" value="P-loop containing nucleoside triphosphate hydrolases"/>
    <property type="match status" value="1"/>
</dbReference>
<feature type="compositionally biased region" description="Acidic residues" evidence="14">
    <location>
        <begin position="724"/>
        <end position="733"/>
    </location>
</feature>
<evidence type="ECO:0000256" key="6">
    <source>
        <dbReference type="ARBA" id="ARBA00022741"/>
    </source>
</evidence>
<evidence type="ECO:0000256" key="12">
    <source>
        <dbReference type="ARBA" id="ARBA00023306"/>
    </source>
</evidence>
<evidence type="ECO:0000313" key="17">
    <source>
        <dbReference type="EMBL" id="PKN02487.1"/>
    </source>
</evidence>
<sequence>MPRKKKKENINIKSSETKIFFGLILFVLGIALLIAPIVGQQAHIFIYISRLLGWPSSIWGIAVLLISISLLTKGKSAKNPSRIAGVSLLAITLNTLFTFWLPKEALENPEGLERAGGTFGRLLHLTINNAFGNIIELVILLILLIVAFSFITGVKLEEITAFLHQMFSNIKLGDMKDKFSGEGKGEKLIISGLEDDEQIPLLEEENVQQGSEPVISGSVENDIDFSNISSKTPTTTNTTNTEHVSPSEPRYPNWVYPKIDNLQEPQKATQNQEAYKNDSQVIERVLKNFGIAAKAVKVEIGPTVVRYALSLAADTRVAKIKSLVDNLAVSLMINKELIRIETPIPGTSYVGIEIPNKTPNFVYAKEMARKLLSQADKYELPMILGKDIAGQTVIKDLVNIPHLLVAGATNTGKSVGINAILAGLLLTKTPDEMKLIMVDPKRVEMTPYNGIPHLLTPIITDMELVVNALNWSIEEMMRRYRMLEQARVRKITEYNKKIGYTAMPYLVIVVDEMADLMLVAGKEVEPKIQRLAQMGRAVGVHLILATQKPIVEVITGLIKSNIPGRMAFAVTSSMDSRVILDQTGAENLLGSGDMLFKDQTMPKSIRIQGTFISTEDTEDIIQQVKAQISDETPVYSEELKSAIERPQAEPGSSSGEREPEFAIALKIVIGEGKASASLLQRRLKIGYNKASRLIEQLEEAGAIAAQHDNSSKPRDVLVNSPEEILGEESTQDY</sequence>
<keyword evidence="12" id="KW-0131">Cell cycle</keyword>
<keyword evidence="8 13" id="KW-0067">ATP-binding</keyword>
<keyword evidence="11 15" id="KW-0472">Membrane</keyword>
<evidence type="ECO:0000256" key="10">
    <source>
        <dbReference type="ARBA" id="ARBA00023125"/>
    </source>
</evidence>
<evidence type="ECO:0000256" key="9">
    <source>
        <dbReference type="ARBA" id="ARBA00022989"/>
    </source>
</evidence>
<dbReference type="PANTHER" id="PTHR22683:SF41">
    <property type="entry name" value="DNA TRANSLOCASE FTSK"/>
    <property type="match status" value="1"/>
</dbReference>
<evidence type="ECO:0000256" key="15">
    <source>
        <dbReference type="SAM" id="Phobius"/>
    </source>
</evidence>
<dbReference type="SUPFAM" id="SSF46785">
    <property type="entry name" value="Winged helix' DNA-binding domain"/>
    <property type="match status" value="1"/>
</dbReference>